<keyword evidence="12 19" id="KW-1133">Transmembrane helix</keyword>
<dbReference type="PANTHER" id="PTHR34148">
    <property type="entry name" value="ADENOSYLCOBINAMIDE-GDP RIBAZOLETRANSFERASE"/>
    <property type="match status" value="1"/>
</dbReference>
<evidence type="ECO:0000313" key="21">
    <source>
        <dbReference type="Proteomes" id="UP000000383"/>
    </source>
</evidence>
<reference evidence="21" key="1">
    <citation type="submission" date="2010-05" db="EMBL/GenBank/DDBJ databases">
        <title>Complete sequence of Methylotenera sp. 301.</title>
        <authorList>
            <person name="Lucas S."/>
            <person name="Copeland A."/>
            <person name="Lapidus A."/>
            <person name="Cheng J.-F."/>
            <person name="Bruce D."/>
            <person name="Goodwin L."/>
            <person name="Pitluck S."/>
            <person name="Clum A."/>
            <person name="Land M."/>
            <person name="Hauser L."/>
            <person name="Kyrpides N."/>
            <person name="Ivanova N."/>
            <person name="Chistoservova L."/>
            <person name="Kalyuzhnaya M."/>
            <person name="Woyke T."/>
        </authorList>
    </citation>
    <scope>NUCLEOTIDE SEQUENCE [LARGE SCALE GENOMIC DNA]</scope>
    <source>
        <strain evidence="21">301</strain>
    </source>
</reference>
<gene>
    <name evidence="19" type="primary">cobS</name>
    <name evidence="20" type="ordered locus">M301_0163</name>
</gene>
<feature type="transmembrane region" description="Helical" evidence="19">
    <location>
        <begin position="65"/>
        <end position="84"/>
    </location>
</feature>
<evidence type="ECO:0000256" key="5">
    <source>
        <dbReference type="ARBA" id="ARBA00013200"/>
    </source>
</evidence>
<dbReference type="EMBL" id="CP002056">
    <property type="protein sequence ID" value="ADI28551.1"/>
    <property type="molecule type" value="Genomic_DNA"/>
</dbReference>
<protein>
    <recommendedName>
        <fullName evidence="6 19">Adenosylcobinamide-GDP ribazoletransferase</fullName>
        <ecNumber evidence="5 19">2.7.8.26</ecNumber>
    </recommendedName>
    <alternativeName>
        <fullName evidence="16 19">Cobalamin synthase</fullName>
    </alternativeName>
    <alternativeName>
        <fullName evidence="15 19">Cobalamin-5'-phosphate synthase</fullName>
    </alternativeName>
</protein>
<evidence type="ECO:0000256" key="7">
    <source>
        <dbReference type="ARBA" id="ARBA00022475"/>
    </source>
</evidence>
<reference evidence="20 21" key="2">
    <citation type="journal article" date="2011" name="J. Bacteriol.">
        <title>Genomes of three methylotrophs from a single niche uncover genetic and metabolic divergence of Methylophilaceae.</title>
        <authorList>
            <person name="Lapidus A."/>
            <person name="Clum A."/>
            <person name="Labutti K."/>
            <person name="Kaluzhnaya M.G."/>
            <person name="Lim S."/>
            <person name="Beck D.A."/>
            <person name="Glavina Del Rio T."/>
            <person name="Nolan M."/>
            <person name="Mavromatis K."/>
            <person name="Huntemann M."/>
            <person name="Lucas S."/>
            <person name="Lidstrom M.E."/>
            <person name="Ivanova N."/>
            <person name="Chistoserdova L."/>
        </authorList>
    </citation>
    <scope>NUCLEOTIDE SEQUENCE [LARGE SCALE GENOMIC DNA]</scope>
    <source>
        <strain evidence="20 21">301</strain>
    </source>
</reference>
<dbReference type="GO" id="GO:0051073">
    <property type="term" value="F:adenosylcobinamide-GDP ribazoletransferase activity"/>
    <property type="evidence" value="ECO:0007669"/>
    <property type="project" value="UniProtKB-UniRule"/>
</dbReference>
<evidence type="ECO:0000256" key="19">
    <source>
        <dbReference type="HAMAP-Rule" id="MF_00719"/>
    </source>
</evidence>
<name>D7DKU0_METV0</name>
<feature type="transmembrane region" description="Helical" evidence="19">
    <location>
        <begin position="9"/>
        <end position="28"/>
    </location>
</feature>
<keyword evidence="9 19" id="KW-0808">Transferase</keyword>
<keyword evidence="19" id="KW-0997">Cell inner membrane</keyword>
<evidence type="ECO:0000256" key="15">
    <source>
        <dbReference type="ARBA" id="ARBA00032605"/>
    </source>
</evidence>
<keyword evidence="7 19" id="KW-1003">Cell membrane</keyword>
<evidence type="ECO:0000256" key="14">
    <source>
        <dbReference type="ARBA" id="ARBA00025228"/>
    </source>
</evidence>
<comment type="catalytic activity">
    <reaction evidence="18 19">
        <text>alpha-ribazole 5'-phosphate + adenosylcob(III)inamide-GDP = adenosylcob(III)alamin 5'-phosphate + GMP + H(+)</text>
        <dbReference type="Rhea" id="RHEA:23560"/>
        <dbReference type="ChEBI" id="CHEBI:15378"/>
        <dbReference type="ChEBI" id="CHEBI:57918"/>
        <dbReference type="ChEBI" id="CHEBI:58115"/>
        <dbReference type="ChEBI" id="CHEBI:60487"/>
        <dbReference type="ChEBI" id="CHEBI:60493"/>
        <dbReference type="EC" id="2.7.8.26"/>
    </reaction>
</comment>
<proteinExistence type="inferred from homology"/>
<evidence type="ECO:0000256" key="1">
    <source>
        <dbReference type="ARBA" id="ARBA00001946"/>
    </source>
</evidence>
<dbReference type="InterPro" id="IPR003805">
    <property type="entry name" value="CobS"/>
</dbReference>
<evidence type="ECO:0000256" key="3">
    <source>
        <dbReference type="ARBA" id="ARBA00004663"/>
    </source>
</evidence>
<dbReference type="UniPathway" id="UPA00148">
    <property type="reaction ID" value="UER00238"/>
</dbReference>
<keyword evidence="11 19" id="KW-0460">Magnesium</keyword>
<dbReference type="eggNOG" id="COG0368">
    <property type="taxonomic scope" value="Bacteria"/>
</dbReference>
<evidence type="ECO:0000256" key="12">
    <source>
        <dbReference type="ARBA" id="ARBA00022989"/>
    </source>
</evidence>
<evidence type="ECO:0000256" key="13">
    <source>
        <dbReference type="ARBA" id="ARBA00023136"/>
    </source>
</evidence>
<evidence type="ECO:0000256" key="18">
    <source>
        <dbReference type="ARBA" id="ARBA00049504"/>
    </source>
</evidence>
<feature type="transmembrane region" description="Helical" evidence="19">
    <location>
        <begin position="183"/>
        <end position="215"/>
    </location>
</feature>
<evidence type="ECO:0000313" key="20">
    <source>
        <dbReference type="EMBL" id="ADI28551.1"/>
    </source>
</evidence>
<dbReference type="GO" id="GO:0008818">
    <property type="term" value="F:cobalamin 5'-phosphate synthase activity"/>
    <property type="evidence" value="ECO:0007669"/>
    <property type="project" value="UniProtKB-UniRule"/>
</dbReference>
<comment type="pathway">
    <text evidence="3 19">Cofactor biosynthesis; adenosylcobalamin biosynthesis; adenosylcobalamin from cob(II)yrinate a,c-diamide: step 7/7.</text>
</comment>
<evidence type="ECO:0000256" key="6">
    <source>
        <dbReference type="ARBA" id="ARBA00015850"/>
    </source>
</evidence>
<dbReference type="EC" id="2.7.8.26" evidence="5 19"/>
<organism evidence="20 21">
    <name type="scientific">Methylotenera versatilis (strain 301)</name>
    <dbReference type="NCBI Taxonomy" id="666681"/>
    <lineage>
        <taxon>Bacteria</taxon>
        <taxon>Pseudomonadati</taxon>
        <taxon>Pseudomonadota</taxon>
        <taxon>Betaproteobacteria</taxon>
        <taxon>Nitrosomonadales</taxon>
        <taxon>Methylophilaceae</taxon>
        <taxon>Methylotenera</taxon>
    </lineage>
</organism>
<dbReference type="PANTHER" id="PTHR34148:SF1">
    <property type="entry name" value="ADENOSYLCOBINAMIDE-GDP RIBAZOLETRANSFERASE"/>
    <property type="match status" value="1"/>
</dbReference>
<evidence type="ECO:0000256" key="11">
    <source>
        <dbReference type="ARBA" id="ARBA00022842"/>
    </source>
</evidence>
<feature type="transmembrane region" description="Helical" evidence="19">
    <location>
        <begin position="138"/>
        <end position="163"/>
    </location>
</feature>
<dbReference type="HAMAP" id="MF_00719">
    <property type="entry name" value="CobS"/>
    <property type="match status" value="1"/>
</dbReference>
<dbReference type="AlphaFoldDB" id="D7DKU0"/>
<evidence type="ECO:0000256" key="2">
    <source>
        <dbReference type="ARBA" id="ARBA00004651"/>
    </source>
</evidence>
<keyword evidence="10 19" id="KW-0812">Transmembrane</keyword>
<dbReference type="HOGENOM" id="CLU_057426_1_1_4"/>
<feature type="transmembrane region" description="Helical" evidence="19">
    <location>
        <begin position="40"/>
        <end position="58"/>
    </location>
</feature>
<comment type="similarity">
    <text evidence="4 19">Belongs to the CobS family.</text>
</comment>
<dbReference type="Pfam" id="PF02654">
    <property type="entry name" value="CobS"/>
    <property type="match status" value="1"/>
</dbReference>
<accession>D7DKU0</accession>
<keyword evidence="21" id="KW-1185">Reference proteome</keyword>
<comment type="function">
    <text evidence="14 19">Joins adenosylcobinamide-GDP and alpha-ribazole to generate adenosylcobalamin (Ado-cobalamin). Also synthesizes adenosylcobalamin 5'-phosphate from adenosylcobinamide-GDP and alpha-ribazole 5'-phosphate.</text>
</comment>
<evidence type="ECO:0000256" key="4">
    <source>
        <dbReference type="ARBA" id="ARBA00010561"/>
    </source>
</evidence>
<sequence>MIFALQNQWHYFLTAVMFFTRVPVHFSSFDNADLNKATRYFPLIGILVGAVGALVFWLSDILLPLEIALLLSMASTVLLTGAFHEDGLADAVDGLGGGWSREQVLAIMVDSRIGSYGAIGLFLVLLTKYQALTYQWTALIPATLIAGHALSRLCVVLVMYTQSYVKAEGKSKPLGTQPTVTELIIATFFGLAPLAFLEMKLLAALVPVAIVWLWFSAKIKSRIGGYTGDCLGAMQQLTEVAFYVGVLASTTLFSAA</sequence>
<keyword evidence="8 19" id="KW-0169">Cobalamin biosynthesis</keyword>
<dbReference type="NCBIfam" id="TIGR00317">
    <property type="entry name" value="cobS"/>
    <property type="match status" value="1"/>
</dbReference>
<comment type="cofactor">
    <cofactor evidence="1 19">
        <name>Mg(2+)</name>
        <dbReference type="ChEBI" id="CHEBI:18420"/>
    </cofactor>
</comment>
<dbReference type="KEGG" id="meh:M301_0163"/>
<feature type="transmembrane region" description="Helical" evidence="19">
    <location>
        <begin position="104"/>
        <end position="126"/>
    </location>
</feature>
<dbReference type="GO" id="GO:0009236">
    <property type="term" value="P:cobalamin biosynthetic process"/>
    <property type="evidence" value="ECO:0007669"/>
    <property type="project" value="UniProtKB-UniRule"/>
</dbReference>
<dbReference type="STRING" id="666681.M301_0163"/>
<dbReference type="NCBIfam" id="NF001277">
    <property type="entry name" value="PRK00235.1-3"/>
    <property type="match status" value="1"/>
</dbReference>
<evidence type="ECO:0000256" key="17">
    <source>
        <dbReference type="ARBA" id="ARBA00048623"/>
    </source>
</evidence>
<evidence type="ECO:0000256" key="10">
    <source>
        <dbReference type="ARBA" id="ARBA00022692"/>
    </source>
</evidence>
<dbReference type="GO" id="GO:0005886">
    <property type="term" value="C:plasma membrane"/>
    <property type="evidence" value="ECO:0007669"/>
    <property type="project" value="UniProtKB-SubCell"/>
</dbReference>
<evidence type="ECO:0000256" key="16">
    <source>
        <dbReference type="ARBA" id="ARBA00032853"/>
    </source>
</evidence>
<comment type="catalytic activity">
    <reaction evidence="17 19">
        <text>alpha-ribazole + adenosylcob(III)inamide-GDP = adenosylcob(III)alamin + GMP + H(+)</text>
        <dbReference type="Rhea" id="RHEA:16049"/>
        <dbReference type="ChEBI" id="CHEBI:10329"/>
        <dbReference type="ChEBI" id="CHEBI:15378"/>
        <dbReference type="ChEBI" id="CHEBI:18408"/>
        <dbReference type="ChEBI" id="CHEBI:58115"/>
        <dbReference type="ChEBI" id="CHEBI:60487"/>
        <dbReference type="EC" id="2.7.8.26"/>
    </reaction>
</comment>
<dbReference type="OrthoDB" id="9794626at2"/>
<comment type="subcellular location">
    <subcellularLocation>
        <location evidence="19">Cell inner membrane</location>
        <topology evidence="19">Multi-pass membrane protein</topology>
    </subcellularLocation>
    <subcellularLocation>
        <location evidence="2">Cell membrane</location>
        <topology evidence="2">Multi-pass membrane protein</topology>
    </subcellularLocation>
</comment>
<dbReference type="RefSeq" id="WP_013146868.1">
    <property type="nucleotide sequence ID" value="NC_014207.1"/>
</dbReference>
<evidence type="ECO:0000256" key="8">
    <source>
        <dbReference type="ARBA" id="ARBA00022573"/>
    </source>
</evidence>
<keyword evidence="13 19" id="KW-0472">Membrane</keyword>
<evidence type="ECO:0000256" key="9">
    <source>
        <dbReference type="ARBA" id="ARBA00022679"/>
    </source>
</evidence>
<dbReference type="Proteomes" id="UP000000383">
    <property type="component" value="Chromosome"/>
</dbReference>